<dbReference type="EnsemblMetazoa" id="PHUM542980-RA">
    <property type="protein sequence ID" value="PHUM542980-PA"/>
    <property type="gene ID" value="PHUM542980"/>
</dbReference>
<keyword evidence="18" id="KW-1185">Reference proteome</keyword>
<dbReference type="Pfam" id="PF07714">
    <property type="entry name" value="PK_Tyr_Ser-Thr"/>
    <property type="match status" value="1"/>
</dbReference>
<dbReference type="PANTHER" id="PTHR24416:SF580">
    <property type="entry name" value="DISCOIDIN DOMAIN RECEPTOR, ISOFORM F"/>
    <property type="match status" value="1"/>
</dbReference>
<dbReference type="OMA" id="KWLRWKN"/>
<evidence type="ECO:0000256" key="3">
    <source>
        <dbReference type="ARBA" id="ARBA00022692"/>
    </source>
</evidence>
<keyword evidence="4" id="KW-0732">Signal</keyword>
<dbReference type="InterPro" id="IPR011009">
    <property type="entry name" value="Kinase-like_dom_sf"/>
</dbReference>
<evidence type="ECO:0000256" key="12">
    <source>
        <dbReference type="ARBA" id="ARBA00061639"/>
    </source>
</evidence>
<dbReference type="EMBL" id="AAZO01006597">
    <property type="status" value="NOT_ANNOTATED_CDS"/>
    <property type="molecule type" value="Genomic_DNA"/>
</dbReference>
<reference evidence="16" key="2">
    <citation type="submission" date="2007-04" db="EMBL/GenBank/DDBJ databases">
        <title>The genome of the human body louse.</title>
        <authorList>
            <consortium name="The Human Body Louse Genome Consortium"/>
            <person name="Kirkness E."/>
            <person name="Walenz B."/>
            <person name="Hass B."/>
            <person name="Bruggner R."/>
            <person name="Strausberg R."/>
        </authorList>
    </citation>
    <scope>NUCLEOTIDE SEQUENCE</scope>
    <source>
        <strain evidence="16">USDA</strain>
    </source>
</reference>
<evidence type="ECO:0000256" key="11">
    <source>
        <dbReference type="ARBA" id="ARBA00023180"/>
    </source>
</evidence>
<feature type="domain" description="Protein kinase" evidence="14">
    <location>
        <begin position="658"/>
        <end position="943"/>
    </location>
</feature>
<protein>
    <submittedName>
        <fullName evidence="16">Discoidin domain-containing receptor 2, putative</fullName>
        <ecNumber evidence="16">2.7.10.1</ecNumber>
    </submittedName>
</protein>
<evidence type="ECO:0000256" key="7">
    <source>
        <dbReference type="ARBA" id="ARBA00022989"/>
    </source>
</evidence>
<comment type="similarity">
    <text evidence="12">Belongs to the protein kinase superfamily. Tyr protein kinase family. Insulin receptor subfamily.</text>
</comment>
<reference evidence="17" key="3">
    <citation type="submission" date="2021-02" db="UniProtKB">
        <authorList>
            <consortium name="EnsemblMetazoa"/>
        </authorList>
    </citation>
    <scope>IDENTIFICATION</scope>
    <source>
        <strain evidence="17">USDA</strain>
    </source>
</reference>
<evidence type="ECO:0000256" key="10">
    <source>
        <dbReference type="ARBA" id="ARBA00023170"/>
    </source>
</evidence>
<accession>E0W018</accession>
<keyword evidence="16" id="KW-0808">Transferase</keyword>
<comment type="subcellular location">
    <subcellularLocation>
        <location evidence="1">Cell membrane</location>
        <topology evidence="1">Single-pass type I membrane protein</topology>
    </subcellularLocation>
</comment>
<dbReference type="Pfam" id="PF21114">
    <property type="entry name" value="DDR1-2_DS-like"/>
    <property type="match status" value="1"/>
</dbReference>
<keyword evidence="6" id="KW-0067">ATP-binding</keyword>
<dbReference type="InterPro" id="IPR001245">
    <property type="entry name" value="Ser-Thr/Tyr_kinase_cat_dom"/>
</dbReference>
<dbReference type="InterPro" id="IPR050122">
    <property type="entry name" value="RTK"/>
</dbReference>
<dbReference type="EMBL" id="DS235854">
    <property type="protein sequence ID" value="EEB18974.1"/>
    <property type="molecule type" value="Genomic_DNA"/>
</dbReference>
<keyword evidence="2" id="KW-1003">Cell membrane</keyword>
<dbReference type="InterPro" id="IPR000719">
    <property type="entry name" value="Prot_kinase_dom"/>
</dbReference>
<reference evidence="16" key="1">
    <citation type="submission" date="2007-04" db="EMBL/GenBank/DDBJ databases">
        <title>Annotation of Pediculus humanus corporis strain USDA.</title>
        <authorList>
            <person name="Kirkness E."/>
            <person name="Hannick L."/>
            <person name="Hass B."/>
            <person name="Bruggner R."/>
            <person name="Lawson D."/>
            <person name="Bidwell S."/>
            <person name="Joardar V."/>
            <person name="Caler E."/>
            <person name="Walenz B."/>
            <person name="Inman J."/>
            <person name="Schobel S."/>
            <person name="Galinsky K."/>
            <person name="Amedeo P."/>
            <person name="Strausberg R."/>
        </authorList>
    </citation>
    <scope>NUCLEOTIDE SEQUENCE</scope>
    <source>
        <strain evidence="16">USDA</strain>
    </source>
</reference>
<keyword evidence="8 13" id="KW-0472">Membrane</keyword>
<evidence type="ECO:0000256" key="1">
    <source>
        <dbReference type="ARBA" id="ARBA00004251"/>
    </source>
</evidence>
<dbReference type="InterPro" id="IPR008979">
    <property type="entry name" value="Galactose-bd-like_sf"/>
</dbReference>
<dbReference type="SMART" id="SM00231">
    <property type="entry name" value="FA58C"/>
    <property type="match status" value="1"/>
</dbReference>
<dbReference type="KEGG" id="phu:Phum_PHUM542980"/>
<dbReference type="SUPFAM" id="SSF56112">
    <property type="entry name" value="Protein kinase-like (PK-like)"/>
    <property type="match status" value="1"/>
</dbReference>
<gene>
    <name evidence="17" type="primary">8235667</name>
    <name evidence="16" type="ORF">Phum_PHUM542980</name>
</gene>
<dbReference type="CDD" id="cd05051">
    <property type="entry name" value="PTKc_DDR"/>
    <property type="match status" value="1"/>
</dbReference>
<dbReference type="EC" id="2.7.10.1" evidence="16"/>
<sequence length="953" mass="107356">MNSRGSKIECNKPLGMESRLIPDKDITASSFYDSASVGPQHGRLKNDKNGGAWCPKKMIDKEAHEYLEINLHDLYVITGTKTQGRFGNGKGLEYAEKFMLDYWKPGTSKWSRWKSRNKSEILNGNSNTYTEETQIVDPPIRTRKIRFVPYSDHLRTVCMRVELLGCLSPYGLVSYSMNQGVQRGNEVDLTDQTYDGIEENGRLYGGLGQLEDGEKGADNFRLDVRGKGKGFEWVGWKNDTPSMAGRPVEIIFEFDKVRNFSAMHIHSNNMYSKDVQVFSLALVYFSIGGNKFSSMPVHYSYVPDLVIEHARSVTIKLHNTLGRFVKLELYFANRWILISEVEFDSVIVNGNYSDEETENGVVNFPFEGNEVNKGYPLQRDDVQTTPSKIDHNQFIALVIGALSTVILILVAAIMFIVFRNRRLRNALGGTSNTVLPGGFVATGPNGKGVTINMKMRVNVNANGHVYGQVSVEEPEDKAVIYQEPFNMNMYAGLTPRRNKALECGGLPIKTPTELPSYVGGRNEDYAVPEIIKTPPPPFTPSPLSSMMRGPLPPLQNFFPKPPAIPPPPPQMEKYYATTEICKVSISSSSSSRSNKKCVNNDLNSGFLRVNNNSPGYQTLSLSRLLSDNNTDSEFPVTETEDEGCCDEISVPNINETQLKTIEKLGYGLFGEVKLCELNEKCDCLYDSSSSPSSCNLVAVKMLRSGSSDLTKDTFRQQVKVLSKIKDSNIVRVLGASLDHDPIFVVIEYMDYGDLYQFLQDHVADTTSPLPTNAKTLSYGCLIYMATQIASGMKYLESLNFVHRDLAARNCLVGTGYKIKITDIGMSRSLYSGDYYQIDGDLMLPIRWMSWESILLEKFTTKSDVWSFAVTLWEILTFAREQPYEEMCDEKVIENVGLLYQDSGKNVLLHQPKNCPKEIYDLMKECWQRNESDRPNFREIHLFLQRKNLGYNPV</sequence>
<dbReference type="GO" id="GO:0051897">
    <property type="term" value="P:positive regulation of phosphatidylinositol 3-kinase/protein kinase B signal transduction"/>
    <property type="evidence" value="ECO:0007669"/>
    <property type="project" value="TreeGrafter"/>
</dbReference>
<evidence type="ECO:0000313" key="16">
    <source>
        <dbReference type="EMBL" id="EEB18974.1"/>
    </source>
</evidence>
<keyword evidence="10 16" id="KW-0675">Receptor</keyword>
<dbReference type="InParanoid" id="E0W018"/>
<dbReference type="PROSITE" id="PS50022">
    <property type="entry name" value="FA58C_3"/>
    <property type="match status" value="1"/>
</dbReference>
<keyword evidence="5" id="KW-0547">Nucleotide-binding</keyword>
<dbReference type="OrthoDB" id="6071166at2759"/>
<evidence type="ECO:0000256" key="5">
    <source>
        <dbReference type="ARBA" id="ARBA00022741"/>
    </source>
</evidence>
<dbReference type="InterPro" id="IPR020635">
    <property type="entry name" value="Tyr_kinase_cat_dom"/>
</dbReference>
<name>E0W018_PEDHC</name>
<dbReference type="FunCoup" id="E0W018">
    <property type="interactions" value="9"/>
</dbReference>
<dbReference type="SUPFAM" id="SSF49785">
    <property type="entry name" value="Galactose-binding domain-like"/>
    <property type="match status" value="1"/>
</dbReference>
<evidence type="ECO:0000259" key="15">
    <source>
        <dbReference type="PROSITE" id="PS50022"/>
    </source>
</evidence>
<dbReference type="InterPro" id="IPR008266">
    <property type="entry name" value="Tyr_kinase_AS"/>
</dbReference>
<feature type="transmembrane region" description="Helical" evidence="13">
    <location>
        <begin position="394"/>
        <end position="418"/>
    </location>
</feature>
<dbReference type="PANTHER" id="PTHR24416">
    <property type="entry name" value="TYROSINE-PROTEIN KINASE RECEPTOR"/>
    <property type="match status" value="1"/>
</dbReference>
<dbReference type="SMART" id="SM00219">
    <property type="entry name" value="TyrKc"/>
    <property type="match status" value="1"/>
</dbReference>
<evidence type="ECO:0000256" key="9">
    <source>
        <dbReference type="ARBA" id="ARBA00023157"/>
    </source>
</evidence>
<evidence type="ECO:0000256" key="2">
    <source>
        <dbReference type="ARBA" id="ARBA00022475"/>
    </source>
</evidence>
<dbReference type="CTD" id="8235667"/>
<dbReference type="PROSITE" id="PS00109">
    <property type="entry name" value="PROTEIN_KINASE_TYR"/>
    <property type="match status" value="1"/>
</dbReference>
<evidence type="ECO:0000256" key="13">
    <source>
        <dbReference type="SAM" id="Phobius"/>
    </source>
</evidence>
<dbReference type="PROSITE" id="PS50011">
    <property type="entry name" value="PROTEIN_KINASE_DOM"/>
    <property type="match status" value="1"/>
</dbReference>
<dbReference type="FunFam" id="2.60.120.260:FF:000007">
    <property type="entry name" value="Discoidin domain receptor tyrosine kinase 1"/>
    <property type="match status" value="1"/>
</dbReference>
<dbReference type="RefSeq" id="XP_002431712.1">
    <property type="nucleotide sequence ID" value="XM_002431667.1"/>
</dbReference>
<dbReference type="InterPro" id="IPR048525">
    <property type="entry name" value="DDR1-2_DS-like"/>
</dbReference>
<proteinExistence type="inferred from homology"/>
<evidence type="ECO:0000313" key="17">
    <source>
        <dbReference type="EnsemblMetazoa" id="PHUM542980-PA"/>
    </source>
</evidence>
<dbReference type="GO" id="GO:0043235">
    <property type="term" value="C:receptor complex"/>
    <property type="evidence" value="ECO:0007669"/>
    <property type="project" value="TreeGrafter"/>
</dbReference>
<dbReference type="HOGENOM" id="CLU_008873_1_0_1"/>
<dbReference type="PROSITE" id="PS01286">
    <property type="entry name" value="FA58C_2"/>
    <property type="match status" value="1"/>
</dbReference>
<evidence type="ECO:0000259" key="14">
    <source>
        <dbReference type="PROSITE" id="PS50011"/>
    </source>
</evidence>
<dbReference type="AlphaFoldDB" id="E0W018"/>
<dbReference type="GO" id="GO:0005518">
    <property type="term" value="F:collagen binding"/>
    <property type="evidence" value="ECO:0007669"/>
    <property type="project" value="TreeGrafter"/>
</dbReference>
<evidence type="ECO:0000256" key="8">
    <source>
        <dbReference type="ARBA" id="ARBA00023136"/>
    </source>
</evidence>
<dbReference type="Gene3D" id="1.10.510.10">
    <property type="entry name" value="Transferase(Phosphotransferase) domain 1"/>
    <property type="match status" value="1"/>
</dbReference>
<evidence type="ECO:0000256" key="4">
    <source>
        <dbReference type="ARBA" id="ARBA00022729"/>
    </source>
</evidence>
<dbReference type="GO" id="GO:0048680">
    <property type="term" value="P:positive regulation of axon regeneration"/>
    <property type="evidence" value="ECO:0007669"/>
    <property type="project" value="UniProtKB-ARBA"/>
</dbReference>
<dbReference type="Pfam" id="PF00754">
    <property type="entry name" value="F5_F8_type_C"/>
    <property type="match status" value="1"/>
</dbReference>
<keyword evidence="3 13" id="KW-0812">Transmembrane</keyword>
<dbReference type="GO" id="GO:0005886">
    <property type="term" value="C:plasma membrane"/>
    <property type="evidence" value="ECO:0007669"/>
    <property type="project" value="UniProtKB-SubCell"/>
</dbReference>
<dbReference type="InterPro" id="IPR000421">
    <property type="entry name" value="FA58C"/>
</dbReference>
<dbReference type="GO" id="GO:0005524">
    <property type="term" value="F:ATP binding"/>
    <property type="evidence" value="ECO:0007669"/>
    <property type="project" value="UniProtKB-KW"/>
</dbReference>
<dbReference type="PRINTS" id="PR00109">
    <property type="entry name" value="TYRKINASE"/>
</dbReference>
<evidence type="ECO:0000256" key="6">
    <source>
        <dbReference type="ARBA" id="ARBA00022840"/>
    </source>
</evidence>
<dbReference type="Gene3D" id="2.60.120.260">
    <property type="entry name" value="Galactose-binding domain-like"/>
    <property type="match status" value="1"/>
</dbReference>
<feature type="domain" description="F5/8 type C" evidence="15">
    <location>
        <begin position="10"/>
        <end position="166"/>
    </location>
</feature>
<dbReference type="eggNOG" id="KOG1094">
    <property type="taxonomic scope" value="Eukaryota"/>
</dbReference>
<dbReference type="CDD" id="cd00057">
    <property type="entry name" value="FA58C"/>
    <property type="match status" value="1"/>
</dbReference>
<dbReference type="Proteomes" id="UP000009046">
    <property type="component" value="Unassembled WGS sequence"/>
</dbReference>
<dbReference type="GO" id="GO:0038062">
    <property type="term" value="F:protein tyrosine kinase collagen receptor activity"/>
    <property type="evidence" value="ECO:0007669"/>
    <property type="project" value="TreeGrafter"/>
</dbReference>
<keyword evidence="9" id="KW-1015">Disulfide bond</keyword>
<dbReference type="VEuPathDB" id="VectorBase:PHUM542980"/>
<dbReference type="Gene3D" id="2.60.120.1190">
    <property type="match status" value="1"/>
</dbReference>
<keyword evidence="7 13" id="KW-1133">Transmembrane helix</keyword>
<evidence type="ECO:0000313" key="18">
    <source>
        <dbReference type="Proteomes" id="UP000009046"/>
    </source>
</evidence>
<dbReference type="Gene3D" id="3.30.200.20">
    <property type="entry name" value="Phosphorylase Kinase, domain 1"/>
    <property type="match status" value="1"/>
</dbReference>
<dbReference type="GeneID" id="8235667"/>
<keyword evidence="11" id="KW-0325">Glycoprotein</keyword>
<dbReference type="FunFam" id="1.10.510.10:FF:000053">
    <property type="entry name" value="Epithelial discoidin domain-containing receptor 1"/>
    <property type="match status" value="1"/>
</dbReference>
<organism>
    <name type="scientific">Pediculus humanus subsp. corporis</name>
    <name type="common">Body louse</name>
    <dbReference type="NCBI Taxonomy" id="121224"/>
    <lineage>
        <taxon>Eukaryota</taxon>
        <taxon>Metazoa</taxon>
        <taxon>Ecdysozoa</taxon>
        <taxon>Arthropoda</taxon>
        <taxon>Hexapoda</taxon>
        <taxon>Insecta</taxon>
        <taxon>Pterygota</taxon>
        <taxon>Neoptera</taxon>
        <taxon>Paraneoptera</taxon>
        <taxon>Psocodea</taxon>
        <taxon>Troctomorpha</taxon>
        <taxon>Phthiraptera</taxon>
        <taxon>Anoplura</taxon>
        <taxon>Pediculidae</taxon>
        <taxon>Pediculus</taxon>
    </lineage>
</organism>